<proteinExistence type="predicted"/>
<comment type="caution">
    <text evidence="1">The sequence shown here is derived from an EMBL/GenBank/DDBJ whole genome shotgun (WGS) entry which is preliminary data.</text>
</comment>
<protein>
    <submittedName>
        <fullName evidence="1">8-amino-7-oxononanoate synthase</fullName>
    </submittedName>
</protein>
<dbReference type="RefSeq" id="WP_114133094.1">
    <property type="nucleotide sequence ID" value="NZ_CP068435.1"/>
</dbReference>
<dbReference type="Gene3D" id="3.40.640.10">
    <property type="entry name" value="Type I PLP-dependent aspartate aminotransferase-like (Major domain)"/>
    <property type="match status" value="1"/>
</dbReference>
<dbReference type="Proteomes" id="UP000253501">
    <property type="component" value="Unassembled WGS sequence"/>
</dbReference>
<accession>A0A367PGW5</accession>
<dbReference type="InterPro" id="IPR015422">
    <property type="entry name" value="PyrdxlP-dep_Trfase_small"/>
</dbReference>
<dbReference type="EMBL" id="QDHA01000041">
    <property type="protein sequence ID" value="RCJ07118.1"/>
    <property type="molecule type" value="Genomic_DNA"/>
</dbReference>
<dbReference type="InterPro" id="IPR015424">
    <property type="entry name" value="PyrdxlP-dep_Trfase"/>
</dbReference>
<evidence type="ECO:0000313" key="2">
    <source>
        <dbReference type="Proteomes" id="UP000253501"/>
    </source>
</evidence>
<name>A0A367PGW5_CUPNE</name>
<reference evidence="1 2" key="1">
    <citation type="submission" date="2018-04" db="EMBL/GenBank/DDBJ databases">
        <title>Cupriavidus necator CR12 genome sequencing and assembly.</title>
        <authorList>
            <person name="Ben Fekih I."/>
            <person name="Mazhar H.S."/>
            <person name="Bello S.K."/>
            <person name="Rensing C."/>
        </authorList>
    </citation>
    <scope>NUCLEOTIDE SEQUENCE [LARGE SCALE GENOMIC DNA]</scope>
    <source>
        <strain evidence="1 2">CR12</strain>
    </source>
</reference>
<dbReference type="InterPro" id="IPR015421">
    <property type="entry name" value="PyrdxlP-dep_Trfase_major"/>
</dbReference>
<dbReference type="Gene3D" id="3.90.1150.10">
    <property type="entry name" value="Aspartate Aminotransferase, domain 1"/>
    <property type="match status" value="1"/>
</dbReference>
<dbReference type="AlphaFoldDB" id="A0A367PGW5"/>
<dbReference type="SUPFAM" id="SSF53383">
    <property type="entry name" value="PLP-dependent transferases"/>
    <property type="match status" value="1"/>
</dbReference>
<organism evidence="1 2">
    <name type="scientific">Cupriavidus necator</name>
    <name type="common">Alcaligenes eutrophus</name>
    <name type="synonym">Ralstonia eutropha</name>
    <dbReference type="NCBI Taxonomy" id="106590"/>
    <lineage>
        <taxon>Bacteria</taxon>
        <taxon>Pseudomonadati</taxon>
        <taxon>Pseudomonadota</taxon>
        <taxon>Betaproteobacteria</taxon>
        <taxon>Burkholderiales</taxon>
        <taxon>Burkholderiaceae</taxon>
        <taxon>Cupriavidus</taxon>
    </lineage>
</organism>
<gene>
    <name evidence="1" type="ORF">DDK22_18025</name>
</gene>
<sequence length="373" mass="39164">MIDFASALYLGMTHPAARLGDYAALTSGVPASLAASPQARGVAARAAELQGCEAGAVAPSTLHLAIDTFDRLSRSHVLIADEALYPVMRWSLERVSGLGASLSWFAHGDPAALVRVLRRSRAGKPPAVITDATLRNGMPIAPERYLEAVASRDGLLVIDHSQVLGLLGEHPTPKQPWGLGGGGIAVHGGLGPSDPVLLLASWAKAFGVPLATLCGPAALVSDIACNGPTQSHCSAANQAALLAALDALDANRRTGDWLRTCLLYFVRRLRAGLLSLARTVLPDLSATLPLHPMQRIHLSTPGRTQALHASLRACGFRTALLHDAENRHAVVVIVRADHRLSDIDGLVQTMAATAPALPASDETLSKSMGRHHV</sequence>
<evidence type="ECO:0000313" key="1">
    <source>
        <dbReference type="EMBL" id="RCJ07118.1"/>
    </source>
</evidence>